<keyword evidence="2" id="KW-1185">Reference proteome</keyword>
<reference evidence="1 2" key="1">
    <citation type="journal article" date="2017" name="Int. J. Syst. Evol. Microbiol.">
        <title>Oleiagrimonas citrea sp. nov., a marine bacterium isolated from tidal flat sediment and emended description of the genus Oleiagrimonas Fang et al. 2015 and Oleiagrimonas soli.</title>
        <authorList>
            <person name="Yang S.H."/>
            <person name="Seo H.S."/>
            <person name="Seong C.N."/>
            <person name="Kwon K.K."/>
        </authorList>
    </citation>
    <scope>NUCLEOTIDE SEQUENCE [LARGE SCALE GENOMIC DNA]</scope>
    <source>
        <strain evidence="1 2">MEBiC09124</strain>
    </source>
</reference>
<proteinExistence type="predicted"/>
<dbReference type="RefSeq" id="WP_113065477.1">
    <property type="nucleotide sequence ID" value="NZ_JAAZQD010000006.1"/>
</dbReference>
<dbReference type="Proteomes" id="UP000541636">
    <property type="component" value="Unassembled WGS sequence"/>
</dbReference>
<evidence type="ECO:0000313" key="1">
    <source>
        <dbReference type="EMBL" id="NKZ40087.1"/>
    </source>
</evidence>
<organism evidence="1 2">
    <name type="scientific">Oleiagrimonas citrea</name>
    <dbReference type="NCBI Taxonomy" id="1665687"/>
    <lineage>
        <taxon>Bacteria</taxon>
        <taxon>Pseudomonadati</taxon>
        <taxon>Pseudomonadota</taxon>
        <taxon>Gammaproteobacteria</taxon>
        <taxon>Lysobacterales</taxon>
        <taxon>Rhodanobacteraceae</taxon>
        <taxon>Oleiagrimonas</taxon>
    </lineage>
</organism>
<protein>
    <submittedName>
        <fullName evidence="1">Uncharacterized protein</fullName>
    </submittedName>
</protein>
<dbReference type="AlphaFoldDB" id="A0A846ZQZ8"/>
<gene>
    <name evidence="1" type="ORF">HF690_14100</name>
</gene>
<evidence type="ECO:0000313" key="2">
    <source>
        <dbReference type="Proteomes" id="UP000541636"/>
    </source>
</evidence>
<sequence length="65" mass="6992">MNMRVFSSAARSPMTSQGKASHWPLRIGLIGLCVVCLALLLHAGPAWMVWCALLPAIGLGLEMSR</sequence>
<comment type="caution">
    <text evidence="1">The sequence shown here is derived from an EMBL/GenBank/DDBJ whole genome shotgun (WGS) entry which is preliminary data.</text>
</comment>
<dbReference type="EMBL" id="JAAZQD010000006">
    <property type="protein sequence ID" value="NKZ40087.1"/>
    <property type="molecule type" value="Genomic_DNA"/>
</dbReference>
<name>A0A846ZQZ8_9GAMM</name>
<accession>A0A846ZQZ8</accession>